<dbReference type="SUPFAM" id="SSF55729">
    <property type="entry name" value="Acyl-CoA N-acyltransferases (Nat)"/>
    <property type="match status" value="1"/>
</dbReference>
<evidence type="ECO:0000256" key="1">
    <source>
        <dbReference type="ARBA" id="ARBA00022679"/>
    </source>
</evidence>
<dbReference type="Pfam" id="PF00583">
    <property type="entry name" value="Acetyltransf_1"/>
    <property type="match status" value="1"/>
</dbReference>
<organism evidence="4 5">
    <name type="scientific">Microbacterium laevaniformans</name>
    <dbReference type="NCBI Taxonomy" id="36807"/>
    <lineage>
        <taxon>Bacteria</taxon>
        <taxon>Bacillati</taxon>
        <taxon>Actinomycetota</taxon>
        <taxon>Actinomycetes</taxon>
        <taxon>Micrococcales</taxon>
        <taxon>Microbacteriaceae</taxon>
        <taxon>Microbacterium</taxon>
    </lineage>
</organism>
<dbReference type="RefSeq" id="WP_135948900.1">
    <property type="nucleotide sequence ID" value="NZ_JBHUPJ010000002.1"/>
</dbReference>
<dbReference type="PROSITE" id="PS51186">
    <property type="entry name" value="GNAT"/>
    <property type="match status" value="1"/>
</dbReference>
<feature type="domain" description="N-acetyltransferase" evidence="3">
    <location>
        <begin position="18"/>
        <end position="177"/>
    </location>
</feature>
<dbReference type="GO" id="GO:0016747">
    <property type="term" value="F:acyltransferase activity, transferring groups other than amino-acyl groups"/>
    <property type="evidence" value="ECO:0007669"/>
    <property type="project" value="InterPro"/>
</dbReference>
<dbReference type="Proteomes" id="UP000309893">
    <property type="component" value="Unassembled WGS sequence"/>
</dbReference>
<dbReference type="InterPro" id="IPR050832">
    <property type="entry name" value="Bact_Acetyltransf"/>
</dbReference>
<keyword evidence="1 4" id="KW-0808">Transferase</keyword>
<dbReference type="Gene3D" id="3.40.630.30">
    <property type="match status" value="1"/>
</dbReference>
<sequence>MLERLSLPVSVAASIGEITIRRARADDVRRLMELLSDDPISARRGDVADAGDEATYASAFERVIADADNDLVVAVDAQGVVVGTLQLTLIPGMARRGSTRLLVEAVRVGSARRNAGIGRAMMRWVNSRAAVDLGADLVQLTSDAARVDAHRFYERLGFVGSHVGFKYPVPPAAEGTT</sequence>
<name>A0A4S2DB66_9MICO</name>
<gene>
    <name evidence="4" type="ORF">E5344_04755</name>
</gene>
<dbReference type="InterPro" id="IPR000182">
    <property type="entry name" value="GNAT_dom"/>
</dbReference>
<dbReference type="EMBL" id="SRYO01000002">
    <property type="protein sequence ID" value="TGY38542.1"/>
    <property type="molecule type" value="Genomic_DNA"/>
</dbReference>
<protein>
    <submittedName>
        <fullName evidence="4">GNAT family N-acetyltransferase</fullName>
    </submittedName>
</protein>
<comment type="caution">
    <text evidence="4">The sequence shown here is derived from an EMBL/GenBank/DDBJ whole genome shotgun (WGS) entry which is preliminary data.</text>
</comment>
<dbReference type="OrthoDB" id="9789603at2"/>
<accession>A0A4S2DB66</accession>
<evidence type="ECO:0000313" key="5">
    <source>
        <dbReference type="Proteomes" id="UP000309893"/>
    </source>
</evidence>
<evidence type="ECO:0000256" key="2">
    <source>
        <dbReference type="ARBA" id="ARBA00023315"/>
    </source>
</evidence>
<dbReference type="InterPro" id="IPR016181">
    <property type="entry name" value="Acyl_CoA_acyltransferase"/>
</dbReference>
<dbReference type="PANTHER" id="PTHR43877">
    <property type="entry name" value="AMINOALKYLPHOSPHONATE N-ACETYLTRANSFERASE-RELATED-RELATED"/>
    <property type="match status" value="1"/>
</dbReference>
<keyword evidence="2" id="KW-0012">Acyltransferase</keyword>
<evidence type="ECO:0000313" key="4">
    <source>
        <dbReference type="EMBL" id="TGY38542.1"/>
    </source>
</evidence>
<evidence type="ECO:0000259" key="3">
    <source>
        <dbReference type="PROSITE" id="PS51186"/>
    </source>
</evidence>
<proteinExistence type="predicted"/>
<reference evidence="4 5" key="1">
    <citation type="submission" date="2019-04" db="EMBL/GenBank/DDBJ databases">
        <title>Microbes associate with the intestines of laboratory mice.</title>
        <authorList>
            <person name="Navarre W."/>
            <person name="Wong E."/>
            <person name="Huang K."/>
            <person name="Tropini C."/>
            <person name="Ng K."/>
            <person name="Yu B."/>
        </authorList>
    </citation>
    <scope>NUCLEOTIDE SEQUENCE [LARGE SCALE GENOMIC DNA]</scope>
    <source>
        <strain evidence="4 5">NM46_B2-13</strain>
    </source>
</reference>
<dbReference type="AlphaFoldDB" id="A0A4S2DB66"/>